<protein>
    <submittedName>
        <fullName evidence="2">Uncharacterized protein</fullName>
    </submittedName>
</protein>
<dbReference type="EMBL" id="AP022588">
    <property type="protein sequence ID" value="BBY30752.1"/>
    <property type="molecule type" value="Genomic_DNA"/>
</dbReference>
<dbReference type="Proteomes" id="UP000467193">
    <property type="component" value="Chromosome"/>
</dbReference>
<proteinExistence type="predicted"/>
<name>A0A7I7QWT1_9MYCO</name>
<organism evidence="2 3">
    <name type="scientific">Mycolicibacterium sediminis</name>
    <dbReference type="NCBI Taxonomy" id="1286180"/>
    <lineage>
        <taxon>Bacteria</taxon>
        <taxon>Bacillati</taxon>
        <taxon>Actinomycetota</taxon>
        <taxon>Actinomycetes</taxon>
        <taxon>Mycobacteriales</taxon>
        <taxon>Mycobacteriaceae</taxon>
        <taxon>Mycolicibacterium</taxon>
    </lineage>
</organism>
<reference evidence="2 3" key="1">
    <citation type="journal article" date="2019" name="Emerg. Microbes Infect.">
        <title>Comprehensive subspecies identification of 175 nontuberculous mycobacteria species based on 7547 genomic profiles.</title>
        <authorList>
            <person name="Matsumoto Y."/>
            <person name="Kinjo T."/>
            <person name="Motooka D."/>
            <person name="Nabeya D."/>
            <person name="Jung N."/>
            <person name="Uechi K."/>
            <person name="Horii T."/>
            <person name="Iida T."/>
            <person name="Fujita J."/>
            <person name="Nakamura S."/>
        </authorList>
    </citation>
    <scope>NUCLEOTIDE SEQUENCE [LARGE SCALE GENOMIC DNA]</scope>
    <source>
        <strain evidence="2 3">JCM 17899</strain>
    </source>
</reference>
<evidence type="ECO:0000313" key="2">
    <source>
        <dbReference type="EMBL" id="BBY30752.1"/>
    </source>
</evidence>
<evidence type="ECO:0000256" key="1">
    <source>
        <dbReference type="SAM" id="Phobius"/>
    </source>
</evidence>
<sequence length="74" mass="8142">MECPGFNRGVRSPRAAADVGSRPRFYVMTVELHPARDAHPQVWSALAWSAWWPWLVLALGVVAVAVGGYYFSPG</sequence>
<accession>A0A7I7QWT1</accession>
<feature type="transmembrane region" description="Helical" evidence="1">
    <location>
        <begin position="51"/>
        <end position="71"/>
    </location>
</feature>
<keyword evidence="3" id="KW-1185">Reference proteome</keyword>
<keyword evidence="1" id="KW-0812">Transmembrane</keyword>
<dbReference type="KEGG" id="msei:MSEDJ_48480"/>
<dbReference type="AlphaFoldDB" id="A0A7I7QWT1"/>
<evidence type="ECO:0000313" key="3">
    <source>
        <dbReference type="Proteomes" id="UP000467193"/>
    </source>
</evidence>
<keyword evidence="1" id="KW-1133">Transmembrane helix</keyword>
<gene>
    <name evidence="2" type="ORF">MSEDJ_48480</name>
</gene>
<keyword evidence="1" id="KW-0472">Membrane</keyword>